<dbReference type="PANTHER" id="PTHR23504:SF31">
    <property type="entry name" value="MAJOR FACILITATOR SUPERFAMILY DOMAIN-CONTAINING PROTEIN 10"/>
    <property type="match status" value="1"/>
</dbReference>
<feature type="compositionally biased region" description="Polar residues" evidence="6">
    <location>
        <begin position="19"/>
        <end position="30"/>
    </location>
</feature>
<dbReference type="InterPro" id="IPR036259">
    <property type="entry name" value="MFS_trans_sf"/>
</dbReference>
<dbReference type="AlphaFoldDB" id="B3P060"/>
<evidence type="ECO:0000256" key="1">
    <source>
        <dbReference type="ARBA" id="ARBA00004141"/>
    </source>
</evidence>
<dbReference type="OMA" id="EWYVNIS"/>
<evidence type="ECO:0000259" key="8">
    <source>
        <dbReference type="PROSITE" id="PS50850"/>
    </source>
</evidence>
<evidence type="ECO:0000256" key="6">
    <source>
        <dbReference type="SAM" id="MobiDB-lite"/>
    </source>
</evidence>
<dbReference type="KEGG" id="der:6553558"/>
<dbReference type="CDD" id="cd17389">
    <property type="entry name" value="MFS_MFSD10"/>
    <property type="match status" value="1"/>
</dbReference>
<dbReference type="Pfam" id="PF07690">
    <property type="entry name" value="MFS_1"/>
    <property type="match status" value="1"/>
</dbReference>
<dbReference type="OrthoDB" id="196650at2759"/>
<dbReference type="GO" id="GO:0022857">
    <property type="term" value="F:transmembrane transporter activity"/>
    <property type="evidence" value="ECO:0007669"/>
    <property type="project" value="InterPro"/>
</dbReference>
<evidence type="ECO:0000256" key="5">
    <source>
        <dbReference type="ARBA" id="ARBA00023136"/>
    </source>
</evidence>
<keyword evidence="2" id="KW-0813">Transport</keyword>
<dbReference type="SUPFAM" id="SSF103473">
    <property type="entry name" value="MFS general substrate transporter"/>
    <property type="match status" value="1"/>
</dbReference>
<feature type="region of interest" description="Disordered" evidence="6">
    <location>
        <begin position="1"/>
        <end position="42"/>
    </location>
</feature>
<feature type="transmembrane region" description="Helical" evidence="7">
    <location>
        <begin position="199"/>
        <end position="224"/>
    </location>
</feature>
<feature type="transmembrane region" description="Helical" evidence="7">
    <location>
        <begin position="338"/>
        <end position="355"/>
    </location>
</feature>
<dbReference type="EMBL" id="CH954181">
    <property type="protein sequence ID" value="EDV48296.1"/>
    <property type="molecule type" value="Genomic_DNA"/>
</dbReference>
<keyword evidence="5 7" id="KW-0472">Membrane</keyword>
<sequence>MADLRSRHNGTVAVEKESQIQTGSHHNNNRGLDKEASANGKPEKSDPMIYIIFVSLLFDLLAFTIILPLLPSLLEHYRQNDSSGLYAVLTDRVRWFQQLLGAPERYISVLFGGFLGSMFSFLQFVASPIVGGLSDYYGRKPVLLVCATGIALSYLLWACSSNFALFVLARFVGGISKGNISLCMSVITDVSSVKTRGRGMALVGVAFSLGFIVGPMIGALFAIFSDKSGSTWFVLPSLLAFGLAVGDLLVLACCLRETLPKEKRVKEISSALSYGLQLLNFRAIFRFAAIKNVPRKDIAALRSIGLIYFLYLFLYSGLEFTVTFLMYHKFGYTSMDQAKMFLTTGVIMTLLQGSVVRRLPEAKIKGYAIFSLYLIVPAFVIVGLAEGSRMLYAGMTLFAISTAFAVTCLTTLVSKYGNDDQKGSVLGIFRSLGALARALGPVVGCIAFWCVGSRITYIAGGLLLIYPAVALQRARI</sequence>
<dbReference type="Proteomes" id="UP000008711">
    <property type="component" value="Unassembled WGS sequence"/>
</dbReference>
<feature type="transmembrane region" description="Helical" evidence="7">
    <location>
        <begin position="425"/>
        <end position="449"/>
    </location>
</feature>
<dbReference type="PANTHER" id="PTHR23504">
    <property type="entry name" value="MAJOR FACILITATOR SUPERFAMILY DOMAIN-CONTAINING PROTEIN 10"/>
    <property type="match status" value="1"/>
</dbReference>
<evidence type="ECO:0000256" key="3">
    <source>
        <dbReference type="ARBA" id="ARBA00022692"/>
    </source>
</evidence>
<dbReference type="InterPro" id="IPR020846">
    <property type="entry name" value="MFS_dom"/>
</dbReference>
<dbReference type="PROSITE" id="PS50850">
    <property type="entry name" value="MFS"/>
    <property type="match status" value="1"/>
</dbReference>
<evidence type="ECO:0000313" key="9">
    <source>
        <dbReference type="EMBL" id="EDV48296.1"/>
    </source>
</evidence>
<feature type="transmembrane region" description="Helical" evidence="7">
    <location>
        <begin position="367"/>
        <end position="385"/>
    </location>
</feature>
<dbReference type="InterPro" id="IPR011701">
    <property type="entry name" value="MFS"/>
</dbReference>
<comment type="subcellular location">
    <subcellularLocation>
        <location evidence="1">Membrane</location>
        <topology evidence="1">Multi-pass membrane protein</topology>
    </subcellularLocation>
</comment>
<dbReference type="PROSITE" id="PS00216">
    <property type="entry name" value="SUGAR_TRANSPORT_1"/>
    <property type="match status" value="1"/>
</dbReference>
<gene>
    <name evidence="9" type="primary">Dere\GG24354</name>
    <name evidence="9" type="ORF">Dere_GG24354</name>
</gene>
<dbReference type="InterPro" id="IPR005829">
    <property type="entry name" value="Sugar_transporter_CS"/>
</dbReference>
<dbReference type="Gene3D" id="1.20.1250.20">
    <property type="entry name" value="MFS general substrate transporter like domains"/>
    <property type="match status" value="1"/>
</dbReference>
<evidence type="ECO:0000256" key="2">
    <source>
        <dbReference type="ARBA" id="ARBA00022448"/>
    </source>
</evidence>
<evidence type="ECO:0000256" key="4">
    <source>
        <dbReference type="ARBA" id="ARBA00022989"/>
    </source>
</evidence>
<feature type="transmembrane region" description="Helical" evidence="7">
    <location>
        <begin position="391"/>
        <end position="413"/>
    </location>
</feature>
<feature type="transmembrane region" description="Helical" evidence="7">
    <location>
        <begin position="106"/>
        <end position="129"/>
    </location>
</feature>
<keyword evidence="4 7" id="KW-1133">Transmembrane helix</keyword>
<protein>
    <submittedName>
        <fullName evidence="9">GG24354</fullName>
    </submittedName>
</protein>
<reference evidence="9 10" key="2">
    <citation type="journal article" date="2008" name="Bioinformatics">
        <title>Assembly reconciliation.</title>
        <authorList>
            <person name="Zimin A.V."/>
            <person name="Smith D.R."/>
            <person name="Sutton G."/>
            <person name="Yorke J.A."/>
        </authorList>
    </citation>
    <scope>NUCLEOTIDE SEQUENCE [LARGE SCALE GENOMIC DNA]</scope>
    <source>
        <strain evidence="9 10">TSC#14021-0224.01</strain>
    </source>
</reference>
<dbReference type="HOGENOM" id="CLU_001265_10_2_1"/>
<feature type="domain" description="Major facilitator superfamily (MFS) profile" evidence="8">
    <location>
        <begin position="48"/>
        <end position="476"/>
    </location>
</feature>
<feature type="transmembrane region" description="Helical" evidence="7">
    <location>
        <begin position="49"/>
        <end position="70"/>
    </location>
</feature>
<evidence type="ECO:0000313" key="10">
    <source>
        <dbReference type="Proteomes" id="UP000008711"/>
    </source>
</evidence>
<dbReference type="PhylomeDB" id="B3P060"/>
<proteinExistence type="predicted"/>
<keyword evidence="10" id="KW-1185">Reference proteome</keyword>
<organism evidence="9 10">
    <name type="scientific">Drosophila erecta</name>
    <name type="common">Fruit fly</name>
    <dbReference type="NCBI Taxonomy" id="7220"/>
    <lineage>
        <taxon>Eukaryota</taxon>
        <taxon>Metazoa</taxon>
        <taxon>Ecdysozoa</taxon>
        <taxon>Arthropoda</taxon>
        <taxon>Hexapoda</taxon>
        <taxon>Insecta</taxon>
        <taxon>Pterygota</taxon>
        <taxon>Neoptera</taxon>
        <taxon>Endopterygota</taxon>
        <taxon>Diptera</taxon>
        <taxon>Brachycera</taxon>
        <taxon>Muscomorpha</taxon>
        <taxon>Ephydroidea</taxon>
        <taxon>Drosophilidae</taxon>
        <taxon>Drosophila</taxon>
        <taxon>Sophophora</taxon>
    </lineage>
</organism>
<feature type="compositionally biased region" description="Basic and acidic residues" evidence="6">
    <location>
        <begin position="31"/>
        <end position="42"/>
    </location>
</feature>
<accession>B3P060</accession>
<feature type="transmembrane region" description="Helical" evidence="7">
    <location>
        <begin position="230"/>
        <end position="255"/>
    </location>
</feature>
<dbReference type="eggNOG" id="KOG2615">
    <property type="taxonomic scope" value="Eukaryota"/>
</dbReference>
<dbReference type="GO" id="GO:0031526">
    <property type="term" value="C:brush border membrane"/>
    <property type="evidence" value="ECO:0007669"/>
    <property type="project" value="TreeGrafter"/>
</dbReference>
<feature type="transmembrane region" description="Helical" evidence="7">
    <location>
        <begin position="299"/>
        <end position="318"/>
    </location>
</feature>
<reference evidence="9 10" key="1">
    <citation type="journal article" date="2007" name="Nature">
        <title>Evolution of genes and genomes on the Drosophila phylogeny.</title>
        <authorList>
            <consortium name="Drosophila 12 Genomes Consortium"/>
            <person name="Clark A.G."/>
            <person name="Eisen M.B."/>
            <person name="Smith D.R."/>
            <person name="Bergman C.M."/>
            <person name="Oliver B."/>
            <person name="Markow T.A."/>
            <person name="Kaufman T.C."/>
            <person name="Kellis M."/>
            <person name="Gelbart W."/>
            <person name="Iyer V.N."/>
            <person name="Pollard D.A."/>
            <person name="Sackton T.B."/>
            <person name="Larracuente A.M."/>
            <person name="Singh N.D."/>
            <person name="Abad J.P."/>
            <person name="Abt D.N."/>
            <person name="Adryan B."/>
            <person name="Aguade M."/>
            <person name="Akashi H."/>
            <person name="Anderson W.W."/>
            <person name="Aquadro C.F."/>
            <person name="Ardell D.H."/>
            <person name="Arguello R."/>
            <person name="Artieri C.G."/>
            <person name="Barbash D.A."/>
            <person name="Barker D."/>
            <person name="Barsanti P."/>
            <person name="Batterham P."/>
            <person name="Batzoglou S."/>
            <person name="Begun D."/>
            <person name="Bhutkar A."/>
            <person name="Blanco E."/>
            <person name="Bosak S.A."/>
            <person name="Bradley R.K."/>
            <person name="Brand A.D."/>
            <person name="Brent M.R."/>
            <person name="Brooks A.N."/>
            <person name="Brown R.H."/>
            <person name="Butlin R.K."/>
            <person name="Caggese C."/>
            <person name="Calvi B.R."/>
            <person name="Bernardo de Carvalho A."/>
            <person name="Caspi A."/>
            <person name="Castrezana S."/>
            <person name="Celniker S.E."/>
            <person name="Chang J.L."/>
            <person name="Chapple C."/>
            <person name="Chatterji S."/>
            <person name="Chinwalla A."/>
            <person name="Civetta A."/>
            <person name="Clifton S.W."/>
            <person name="Comeron J.M."/>
            <person name="Costello J.C."/>
            <person name="Coyne J.A."/>
            <person name="Daub J."/>
            <person name="David R.G."/>
            <person name="Delcher A.L."/>
            <person name="Delehaunty K."/>
            <person name="Do C.B."/>
            <person name="Ebling H."/>
            <person name="Edwards K."/>
            <person name="Eickbush T."/>
            <person name="Evans J.D."/>
            <person name="Filipski A."/>
            <person name="Findeiss S."/>
            <person name="Freyhult E."/>
            <person name="Fulton L."/>
            <person name="Fulton R."/>
            <person name="Garcia A.C."/>
            <person name="Gardiner A."/>
            <person name="Garfield D.A."/>
            <person name="Garvin B.E."/>
            <person name="Gibson G."/>
            <person name="Gilbert D."/>
            <person name="Gnerre S."/>
            <person name="Godfrey J."/>
            <person name="Good R."/>
            <person name="Gotea V."/>
            <person name="Gravely B."/>
            <person name="Greenberg A.J."/>
            <person name="Griffiths-Jones S."/>
            <person name="Gross S."/>
            <person name="Guigo R."/>
            <person name="Gustafson E.A."/>
            <person name="Haerty W."/>
            <person name="Hahn M.W."/>
            <person name="Halligan D.L."/>
            <person name="Halpern A.L."/>
            <person name="Halter G.M."/>
            <person name="Han M.V."/>
            <person name="Heger A."/>
            <person name="Hillier L."/>
            <person name="Hinrichs A.S."/>
            <person name="Holmes I."/>
            <person name="Hoskins R.A."/>
            <person name="Hubisz M.J."/>
            <person name="Hultmark D."/>
            <person name="Huntley M.A."/>
            <person name="Jaffe D.B."/>
            <person name="Jagadeeshan S."/>
            <person name="Jeck W.R."/>
            <person name="Johnson J."/>
            <person name="Jones C.D."/>
            <person name="Jordan W.C."/>
            <person name="Karpen G.H."/>
            <person name="Kataoka E."/>
            <person name="Keightley P.D."/>
            <person name="Kheradpour P."/>
            <person name="Kirkness E.F."/>
            <person name="Koerich L.B."/>
            <person name="Kristiansen K."/>
            <person name="Kudrna D."/>
            <person name="Kulathinal R.J."/>
            <person name="Kumar S."/>
            <person name="Kwok R."/>
            <person name="Lander E."/>
            <person name="Langley C.H."/>
            <person name="Lapoint R."/>
            <person name="Lazzaro B.P."/>
            <person name="Lee S.J."/>
            <person name="Levesque L."/>
            <person name="Li R."/>
            <person name="Lin C.F."/>
            <person name="Lin M.F."/>
            <person name="Lindblad-Toh K."/>
            <person name="Llopart A."/>
            <person name="Long M."/>
            <person name="Low L."/>
            <person name="Lozovsky E."/>
            <person name="Lu J."/>
            <person name="Luo M."/>
            <person name="Machado C.A."/>
            <person name="Makalowski W."/>
            <person name="Marzo M."/>
            <person name="Matsuda M."/>
            <person name="Matzkin L."/>
            <person name="McAllister B."/>
            <person name="McBride C.S."/>
            <person name="McKernan B."/>
            <person name="McKernan K."/>
            <person name="Mendez-Lago M."/>
            <person name="Minx P."/>
            <person name="Mollenhauer M.U."/>
            <person name="Montooth K."/>
            <person name="Mount S.M."/>
            <person name="Mu X."/>
            <person name="Myers E."/>
            <person name="Negre B."/>
            <person name="Newfeld S."/>
            <person name="Nielsen R."/>
            <person name="Noor M.A."/>
            <person name="O'Grady P."/>
            <person name="Pachter L."/>
            <person name="Papaceit M."/>
            <person name="Parisi M.J."/>
            <person name="Parisi M."/>
            <person name="Parts L."/>
            <person name="Pedersen J.S."/>
            <person name="Pesole G."/>
            <person name="Phillippy A.M."/>
            <person name="Ponting C.P."/>
            <person name="Pop M."/>
            <person name="Porcelli D."/>
            <person name="Powell J.R."/>
            <person name="Prohaska S."/>
            <person name="Pruitt K."/>
            <person name="Puig M."/>
            <person name="Quesneville H."/>
            <person name="Ram K.R."/>
            <person name="Rand D."/>
            <person name="Rasmussen M.D."/>
            <person name="Reed L.K."/>
            <person name="Reenan R."/>
            <person name="Reily A."/>
            <person name="Remington K.A."/>
            <person name="Rieger T.T."/>
            <person name="Ritchie M.G."/>
            <person name="Robin C."/>
            <person name="Rogers Y.H."/>
            <person name="Rohde C."/>
            <person name="Rozas J."/>
            <person name="Rubenfield M.J."/>
            <person name="Ruiz A."/>
            <person name="Russo S."/>
            <person name="Salzberg S.L."/>
            <person name="Sanchez-Gracia A."/>
            <person name="Saranga D.J."/>
            <person name="Sato H."/>
            <person name="Schaeffer S.W."/>
            <person name="Schatz M.C."/>
            <person name="Schlenke T."/>
            <person name="Schwartz R."/>
            <person name="Segarra C."/>
            <person name="Singh R.S."/>
            <person name="Sirot L."/>
            <person name="Sirota M."/>
            <person name="Sisneros N.B."/>
            <person name="Smith C.D."/>
            <person name="Smith T.F."/>
            <person name="Spieth J."/>
            <person name="Stage D.E."/>
            <person name="Stark A."/>
            <person name="Stephan W."/>
            <person name="Strausberg R.L."/>
            <person name="Strempel S."/>
            <person name="Sturgill D."/>
            <person name="Sutton G."/>
            <person name="Sutton G.G."/>
            <person name="Tao W."/>
            <person name="Teichmann S."/>
            <person name="Tobari Y.N."/>
            <person name="Tomimura Y."/>
            <person name="Tsolas J.M."/>
            <person name="Valente V.L."/>
            <person name="Venter E."/>
            <person name="Venter J.C."/>
            <person name="Vicario S."/>
            <person name="Vieira F.G."/>
            <person name="Vilella A.J."/>
            <person name="Villasante A."/>
            <person name="Walenz B."/>
            <person name="Wang J."/>
            <person name="Wasserman M."/>
            <person name="Watts T."/>
            <person name="Wilson D."/>
            <person name="Wilson R.K."/>
            <person name="Wing R.A."/>
            <person name="Wolfner M.F."/>
            <person name="Wong A."/>
            <person name="Wong G.K."/>
            <person name="Wu C.I."/>
            <person name="Wu G."/>
            <person name="Yamamoto D."/>
            <person name="Yang H.P."/>
            <person name="Yang S.P."/>
            <person name="Yorke J.A."/>
            <person name="Yoshida K."/>
            <person name="Zdobnov E."/>
            <person name="Zhang P."/>
            <person name="Zhang Y."/>
            <person name="Zimin A.V."/>
            <person name="Baldwin J."/>
            <person name="Abdouelleil A."/>
            <person name="Abdulkadir J."/>
            <person name="Abebe A."/>
            <person name="Abera B."/>
            <person name="Abreu J."/>
            <person name="Acer S.C."/>
            <person name="Aftuck L."/>
            <person name="Alexander A."/>
            <person name="An P."/>
            <person name="Anderson E."/>
            <person name="Anderson S."/>
            <person name="Arachi H."/>
            <person name="Azer M."/>
            <person name="Bachantsang P."/>
            <person name="Barry A."/>
            <person name="Bayul T."/>
            <person name="Berlin A."/>
            <person name="Bessette D."/>
            <person name="Bloom T."/>
            <person name="Blye J."/>
            <person name="Boguslavskiy L."/>
            <person name="Bonnet C."/>
            <person name="Boukhgalter B."/>
            <person name="Bourzgui I."/>
            <person name="Brown A."/>
            <person name="Cahill P."/>
            <person name="Channer S."/>
            <person name="Cheshatsang Y."/>
            <person name="Chuda L."/>
            <person name="Citroen M."/>
            <person name="Collymore A."/>
            <person name="Cooke P."/>
            <person name="Costello M."/>
            <person name="D'Aco K."/>
            <person name="Daza R."/>
            <person name="De Haan G."/>
            <person name="DeGray S."/>
            <person name="DeMaso C."/>
            <person name="Dhargay N."/>
            <person name="Dooley K."/>
            <person name="Dooley E."/>
            <person name="Doricent M."/>
            <person name="Dorje P."/>
            <person name="Dorjee K."/>
            <person name="Dupes A."/>
            <person name="Elong R."/>
            <person name="Falk J."/>
            <person name="Farina A."/>
            <person name="Faro S."/>
            <person name="Ferguson D."/>
            <person name="Fisher S."/>
            <person name="Foley C.D."/>
            <person name="Franke A."/>
            <person name="Friedrich D."/>
            <person name="Gadbois L."/>
            <person name="Gearin G."/>
            <person name="Gearin C.R."/>
            <person name="Giannoukos G."/>
            <person name="Goode T."/>
            <person name="Graham J."/>
            <person name="Grandbois E."/>
            <person name="Grewal S."/>
            <person name="Gyaltsen K."/>
            <person name="Hafez N."/>
            <person name="Hagos B."/>
            <person name="Hall J."/>
            <person name="Henson C."/>
            <person name="Hollinger A."/>
            <person name="Honan T."/>
            <person name="Huard M.D."/>
            <person name="Hughes L."/>
            <person name="Hurhula B."/>
            <person name="Husby M.E."/>
            <person name="Kamat A."/>
            <person name="Kanga B."/>
            <person name="Kashin S."/>
            <person name="Khazanovich D."/>
            <person name="Kisner P."/>
            <person name="Lance K."/>
            <person name="Lara M."/>
            <person name="Lee W."/>
            <person name="Lennon N."/>
            <person name="Letendre F."/>
            <person name="LeVine R."/>
            <person name="Lipovsky A."/>
            <person name="Liu X."/>
            <person name="Liu J."/>
            <person name="Liu S."/>
            <person name="Lokyitsang T."/>
            <person name="Lokyitsang Y."/>
            <person name="Lubonja R."/>
            <person name="Lui A."/>
            <person name="MacDonald P."/>
            <person name="Magnisalis V."/>
            <person name="Maru K."/>
            <person name="Matthews C."/>
            <person name="McCusker W."/>
            <person name="McDonough S."/>
            <person name="Mehta T."/>
            <person name="Meldrim J."/>
            <person name="Meneus L."/>
            <person name="Mihai O."/>
            <person name="Mihalev A."/>
            <person name="Mihova T."/>
            <person name="Mittelman R."/>
            <person name="Mlenga V."/>
            <person name="Montmayeur A."/>
            <person name="Mulrain L."/>
            <person name="Navidi A."/>
            <person name="Naylor J."/>
            <person name="Negash T."/>
            <person name="Nguyen T."/>
            <person name="Nguyen N."/>
            <person name="Nicol R."/>
            <person name="Norbu C."/>
            <person name="Norbu N."/>
            <person name="Novod N."/>
            <person name="O'Neill B."/>
            <person name="Osman S."/>
            <person name="Markiewicz E."/>
            <person name="Oyono O.L."/>
            <person name="Patti C."/>
            <person name="Phunkhang P."/>
            <person name="Pierre F."/>
            <person name="Priest M."/>
            <person name="Raghuraman S."/>
            <person name="Rege F."/>
            <person name="Reyes R."/>
            <person name="Rise C."/>
            <person name="Rogov P."/>
            <person name="Ross K."/>
            <person name="Ryan E."/>
            <person name="Settipalli S."/>
            <person name="Shea T."/>
            <person name="Sherpa N."/>
            <person name="Shi L."/>
            <person name="Shih D."/>
            <person name="Sparrow T."/>
            <person name="Spaulding J."/>
            <person name="Stalker J."/>
            <person name="Stange-Thomann N."/>
            <person name="Stavropoulos S."/>
            <person name="Stone C."/>
            <person name="Strader C."/>
            <person name="Tesfaye S."/>
            <person name="Thomson T."/>
            <person name="Thoulutsang Y."/>
            <person name="Thoulutsang D."/>
            <person name="Topham K."/>
            <person name="Topping I."/>
            <person name="Tsamla T."/>
            <person name="Vassiliev H."/>
            <person name="Vo A."/>
            <person name="Wangchuk T."/>
            <person name="Wangdi T."/>
            <person name="Weiand M."/>
            <person name="Wilkinson J."/>
            <person name="Wilson A."/>
            <person name="Yadav S."/>
            <person name="Young G."/>
            <person name="Yu Q."/>
            <person name="Zembek L."/>
            <person name="Zhong D."/>
            <person name="Zimmer A."/>
            <person name="Zwirko Z."/>
            <person name="Jaffe D.B."/>
            <person name="Alvarez P."/>
            <person name="Brockman W."/>
            <person name="Butler J."/>
            <person name="Chin C."/>
            <person name="Gnerre S."/>
            <person name="Grabherr M."/>
            <person name="Kleber M."/>
            <person name="Mauceli E."/>
            <person name="MacCallum I."/>
        </authorList>
    </citation>
    <scope>NUCLEOTIDE SEQUENCE [LARGE SCALE GENOMIC DNA]</scope>
    <source>
        <strain evidence="9 10">TSC#14021-0224.01</strain>
    </source>
</reference>
<keyword evidence="3 7" id="KW-0812">Transmembrane</keyword>
<evidence type="ECO:0000256" key="7">
    <source>
        <dbReference type="SAM" id="Phobius"/>
    </source>
</evidence>
<dbReference type="FunFam" id="1.20.1250.20:FF:000223">
    <property type="entry name" value="Major facilitator superfamily domain-containing protein"/>
    <property type="match status" value="1"/>
</dbReference>
<name>B3P060_DROER</name>